<keyword evidence="1" id="KW-0812">Transmembrane</keyword>
<keyword evidence="1" id="KW-0472">Membrane</keyword>
<keyword evidence="3" id="KW-1185">Reference proteome</keyword>
<protein>
    <submittedName>
        <fullName evidence="2">Uncharacterized protein</fullName>
    </submittedName>
</protein>
<keyword evidence="1" id="KW-1133">Transmembrane helix</keyword>
<name>A0A437QQC1_9PROT</name>
<organism evidence="2 3">
    <name type="scientific">Hwanghaeella grinnelliae</name>
    <dbReference type="NCBI Taxonomy" id="2500179"/>
    <lineage>
        <taxon>Bacteria</taxon>
        <taxon>Pseudomonadati</taxon>
        <taxon>Pseudomonadota</taxon>
        <taxon>Alphaproteobacteria</taxon>
        <taxon>Rhodospirillales</taxon>
        <taxon>Rhodospirillaceae</taxon>
        <taxon>Hwanghaeella</taxon>
    </lineage>
</organism>
<comment type="caution">
    <text evidence="2">The sequence shown here is derived from an EMBL/GenBank/DDBJ whole genome shotgun (WGS) entry which is preliminary data.</text>
</comment>
<dbReference type="OrthoDB" id="9984622at2"/>
<accession>A0A437QQC1</accession>
<gene>
    <name evidence="2" type="ORF">EOI86_15715</name>
</gene>
<dbReference type="AlphaFoldDB" id="A0A437QQC1"/>
<dbReference type="EMBL" id="SADE01000002">
    <property type="protein sequence ID" value="RVU36627.1"/>
    <property type="molecule type" value="Genomic_DNA"/>
</dbReference>
<evidence type="ECO:0000313" key="2">
    <source>
        <dbReference type="EMBL" id="RVU36627.1"/>
    </source>
</evidence>
<feature type="transmembrane region" description="Helical" evidence="1">
    <location>
        <begin position="75"/>
        <end position="93"/>
    </location>
</feature>
<proteinExistence type="predicted"/>
<evidence type="ECO:0000313" key="3">
    <source>
        <dbReference type="Proteomes" id="UP000287447"/>
    </source>
</evidence>
<sequence length="94" mass="10795">MSEEELANVEPTAVMLIAAAVFIITILAAMVLQVLAFRHKREHGSAYMLKDSLFKHKELVYTEQGMWYINWQKRLAMICTVIIAALLLLDRFVI</sequence>
<feature type="transmembrane region" description="Helical" evidence="1">
    <location>
        <begin position="12"/>
        <end position="37"/>
    </location>
</feature>
<reference evidence="3" key="1">
    <citation type="submission" date="2019-01" db="EMBL/GenBank/DDBJ databases">
        <title>Gri0909 isolated from a small marine red alga.</title>
        <authorList>
            <person name="Kim J."/>
            <person name="Jeong S.E."/>
            <person name="Jeon C.O."/>
        </authorList>
    </citation>
    <scope>NUCLEOTIDE SEQUENCE [LARGE SCALE GENOMIC DNA]</scope>
    <source>
        <strain evidence="3">Gri0909</strain>
    </source>
</reference>
<dbReference type="RefSeq" id="WP_127766103.1">
    <property type="nucleotide sequence ID" value="NZ_SADE01000002.1"/>
</dbReference>
<dbReference type="Proteomes" id="UP000287447">
    <property type="component" value="Unassembled WGS sequence"/>
</dbReference>
<evidence type="ECO:0000256" key="1">
    <source>
        <dbReference type="SAM" id="Phobius"/>
    </source>
</evidence>